<evidence type="ECO:0000259" key="1">
    <source>
        <dbReference type="Pfam" id="PF07883"/>
    </source>
</evidence>
<sequence>MGFWPYIGTMDNQAQTPFRRIVTHHKNEKSSILINEELQFEDGWGSQAVTIWKNHEYPAEYQGEKPDAVPIIYTHGSLIRAVEFPPHSQGHNHRTASLDYGIVMEGELELLLEDGSRTNLRAGDIVVQQATMHQWNNVSDKPARIIFVLLPGQKKTQDGMDITEKGVPTEMLPKREYE</sequence>
<dbReference type="Pfam" id="PF07883">
    <property type="entry name" value="Cupin_2"/>
    <property type="match status" value="1"/>
</dbReference>
<gene>
    <name evidence="2" type="ORF">CGCSCA2_v000943</name>
</gene>
<dbReference type="InterPro" id="IPR011051">
    <property type="entry name" value="RmlC_Cupin_sf"/>
</dbReference>
<dbReference type="SUPFAM" id="SSF51182">
    <property type="entry name" value="RmlC-like cupins"/>
    <property type="match status" value="1"/>
</dbReference>
<dbReference type="PANTHER" id="PTHR36156:SF2">
    <property type="entry name" value="CUPIN TYPE-2 DOMAIN-CONTAINING PROTEIN"/>
    <property type="match status" value="1"/>
</dbReference>
<dbReference type="InterPro" id="IPR014710">
    <property type="entry name" value="RmlC-like_jellyroll"/>
</dbReference>
<comment type="caution">
    <text evidence="2">The sequence shown here is derived from an EMBL/GenBank/DDBJ whole genome shotgun (WGS) entry which is preliminary data.</text>
</comment>
<dbReference type="PANTHER" id="PTHR36156">
    <property type="entry name" value="SLR2101 PROTEIN"/>
    <property type="match status" value="1"/>
</dbReference>
<dbReference type="InterPro" id="IPR047142">
    <property type="entry name" value="OryJ/VirC-like"/>
</dbReference>
<reference evidence="2" key="1">
    <citation type="submission" date="2019-06" db="EMBL/GenBank/DDBJ databases">
        <authorList>
            <person name="Gan P."/>
            <person name="Shirasu K."/>
        </authorList>
    </citation>
    <scope>NUCLEOTIDE SEQUENCE [LARGE SCALE GENOMIC DNA]</scope>
    <source>
        <strain evidence="2">CAD2</strain>
    </source>
</reference>
<protein>
    <recommendedName>
        <fullName evidence="1">Cupin type-2 domain-containing protein</fullName>
    </recommendedName>
</protein>
<dbReference type="Proteomes" id="UP000711996">
    <property type="component" value="Unassembled WGS sequence"/>
</dbReference>
<evidence type="ECO:0000313" key="2">
    <source>
        <dbReference type="EMBL" id="KAF4866320.1"/>
    </source>
</evidence>
<feature type="domain" description="Cupin type-2" evidence="1">
    <location>
        <begin position="82"/>
        <end position="148"/>
    </location>
</feature>
<evidence type="ECO:0000313" key="3">
    <source>
        <dbReference type="Proteomes" id="UP000711996"/>
    </source>
</evidence>
<name>A0A9P5F4T7_COLSI</name>
<keyword evidence="3" id="KW-1185">Reference proteome</keyword>
<proteinExistence type="predicted"/>
<accession>A0A9P5F4T7</accession>
<organism evidence="2 3">
    <name type="scientific">Colletotrichum siamense</name>
    <name type="common">Anthracnose fungus</name>
    <dbReference type="NCBI Taxonomy" id="690259"/>
    <lineage>
        <taxon>Eukaryota</taxon>
        <taxon>Fungi</taxon>
        <taxon>Dikarya</taxon>
        <taxon>Ascomycota</taxon>
        <taxon>Pezizomycotina</taxon>
        <taxon>Sordariomycetes</taxon>
        <taxon>Hypocreomycetidae</taxon>
        <taxon>Glomerellales</taxon>
        <taxon>Glomerellaceae</taxon>
        <taxon>Colletotrichum</taxon>
        <taxon>Colletotrichum gloeosporioides species complex</taxon>
    </lineage>
</organism>
<dbReference type="CDD" id="cd02231">
    <property type="entry name" value="cupin_BLL6423-like"/>
    <property type="match status" value="1"/>
</dbReference>
<dbReference type="InterPro" id="IPR013096">
    <property type="entry name" value="Cupin_2"/>
</dbReference>
<dbReference type="AlphaFoldDB" id="A0A9P5F4T7"/>
<dbReference type="OrthoDB" id="5840532at2759"/>
<dbReference type="EMBL" id="QPMT01000002">
    <property type="protein sequence ID" value="KAF4866320.1"/>
    <property type="molecule type" value="Genomic_DNA"/>
</dbReference>
<dbReference type="Gene3D" id="2.60.120.10">
    <property type="entry name" value="Jelly Rolls"/>
    <property type="match status" value="1"/>
</dbReference>